<feature type="transmembrane region" description="Helical" evidence="1">
    <location>
        <begin position="61"/>
        <end position="83"/>
    </location>
</feature>
<feature type="transmembrane region" description="Helical" evidence="1">
    <location>
        <begin position="12"/>
        <end position="29"/>
    </location>
</feature>
<keyword evidence="1" id="KW-0812">Transmembrane</keyword>
<keyword evidence="1" id="KW-0472">Membrane</keyword>
<dbReference type="Proteomes" id="UP000823914">
    <property type="component" value="Unassembled WGS sequence"/>
</dbReference>
<reference evidence="2" key="2">
    <citation type="submission" date="2021-04" db="EMBL/GenBank/DDBJ databases">
        <authorList>
            <person name="Gilroy R."/>
        </authorList>
    </citation>
    <scope>NUCLEOTIDE SEQUENCE</scope>
    <source>
        <strain evidence="2">Gambia15-2214</strain>
    </source>
</reference>
<keyword evidence="1" id="KW-1133">Transmembrane helix</keyword>
<evidence type="ECO:0000313" key="3">
    <source>
        <dbReference type="Proteomes" id="UP000823914"/>
    </source>
</evidence>
<accession>A0A9E2L0Z0</accession>
<sequence length="120" mass="13431">MDTEEILSSRQLKHACVSCILGMLSLVILEMGDDFIPAILLAFVCFIMGVMIILRLKKDFVLNSLPFFLLGFICPVYGFDGFFEDIAEFFLGLGAILGFVMAIFSILSLLISYQKESENK</sequence>
<evidence type="ECO:0000256" key="1">
    <source>
        <dbReference type="SAM" id="Phobius"/>
    </source>
</evidence>
<name>A0A9E2L0Z0_9SPIR</name>
<comment type="caution">
    <text evidence="2">The sequence shown here is derived from an EMBL/GenBank/DDBJ whole genome shotgun (WGS) entry which is preliminary data.</text>
</comment>
<organism evidence="2 3">
    <name type="scientific">Candidatus Treponema excrementipullorum</name>
    <dbReference type="NCBI Taxonomy" id="2838768"/>
    <lineage>
        <taxon>Bacteria</taxon>
        <taxon>Pseudomonadati</taxon>
        <taxon>Spirochaetota</taxon>
        <taxon>Spirochaetia</taxon>
        <taxon>Spirochaetales</taxon>
        <taxon>Treponemataceae</taxon>
        <taxon>Treponema</taxon>
    </lineage>
</organism>
<evidence type="ECO:0000313" key="2">
    <source>
        <dbReference type="EMBL" id="MBU3849261.1"/>
    </source>
</evidence>
<reference evidence="2" key="1">
    <citation type="journal article" date="2021" name="PeerJ">
        <title>Extensive microbial diversity within the chicken gut microbiome revealed by metagenomics and culture.</title>
        <authorList>
            <person name="Gilroy R."/>
            <person name="Ravi A."/>
            <person name="Getino M."/>
            <person name="Pursley I."/>
            <person name="Horton D.L."/>
            <person name="Alikhan N.F."/>
            <person name="Baker D."/>
            <person name="Gharbi K."/>
            <person name="Hall N."/>
            <person name="Watson M."/>
            <person name="Adriaenssens E.M."/>
            <person name="Foster-Nyarko E."/>
            <person name="Jarju S."/>
            <person name="Secka A."/>
            <person name="Antonio M."/>
            <person name="Oren A."/>
            <person name="Chaudhuri R.R."/>
            <person name="La Ragione R."/>
            <person name="Hildebrand F."/>
            <person name="Pallen M.J."/>
        </authorList>
    </citation>
    <scope>NUCLEOTIDE SEQUENCE</scope>
    <source>
        <strain evidence="2">Gambia15-2214</strain>
    </source>
</reference>
<feature type="transmembrane region" description="Helical" evidence="1">
    <location>
        <begin position="35"/>
        <end position="54"/>
    </location>
</feature>
<feature type="transmembrane region" description="Helical" evidence="1">
    <location>
        <begin position="89"/>
        <end position="111"/>
    </location>
</feature>
<proteinExistence type="predicted"/>
<dbReference type="AlphaFoldDB" id="A0A9E2L0Z0"/>
<protein>
    <submittedName>
        <fullName evidence="2">Uncharacterized protein</fullName>
    </submittedName>
</protein>
<dbReference type="EMBL" id="JAHLFV010000039">
    <property type="protein sequence ID" value="MBU3849261.1"/>
    <property type="molecule type" value="Genomic_DNA"/>
</dbReference>
<gene>
    <name evidence="2" type="ORF">IAA16_01705</name>
</gene>